<proteinExistence type="predicted"/>
<name>A0A6L2NYB4_TANCI</name>
<feature type="region of interest" description="Disordered" evidence="1">
    <location>
        <begin position="42"/>
        <end position="84"/>
    </location>
</feature>
<protein>
    <submittedName>
        <fullName evidence="2">Uncharacterized protein</fullName>
    </submittedName>
</protein>
<organism evidence="2">
    <name type="scientific">Tanacetum cinerariifolium</name>
    <name type="common">Dalmatian daisy</name>
    <name type="synonym">Chrysanthemum cinerariifolium</name>
    <dbReference type="NCBI Taxonomy" id="118510"/>
    <lineage>
        <taxon>Eukaryota</taxon>
        <taxon>Viridiplantae</taxon>
        <taxon>Streptophyta</taxon>
        <taxon>Embryophyta</taxon>
        <taxon>Tracheophyta</taxon>
        <taxon>Spermatophyta</taxon>
        <taxon>Magnoliopsida</taxon>
        <taxon>eudicotyledons</taxon>
        <taxon>Gunneridae</taxon>
        <taxon>Pentapetalae</taxon>
        <taxon>asterids</taxon>
        <taxon>campanulids</taxon>
        <taxon>Asterales</taxon>
        <taxon>Asteraceae</taxon>
        <taxon>Asteroideae</taxon>
        <taxon>Anthemideae</taxon>
        <taxon>Anthemidinae</taxon>
        <taxon>Tanacetum</taxon>
    </lineage>
</organism>
<dbReference type="EMBL" id="BKCJ010010011">
    <property type="protein sequence ID" value="GEU89665.1"/>
    <property type="molecule type" value="Genomic_DNA"/>
</dbReference>
<gene>
    <name evidence="2" type="ORF">Tci_061643</name>
</gene>
<evidence type="ECO:0000256" key="1">
    <source>
        <dbReference type="SAM" id="MobiDB-lite"/>
    </source>
</evidence>
<sequence length="158" mass="17965">MGDENPIRTLGDYSKPSNEGYKNNIELPVWNNVRKERKNNIYDVATGDDGKETDGPNMEVSVKEAEKKNRAKNKAKNMPIKEPEKEVVESISSQLVEYYLKHKINENLTEGLVDNNRFNDSLLGAWVGKKKGKTYNVLPRGTVYDVILKKKDKKEGGH</sequence>
<comment type="caution">
    <text evidence="2">The sequence shown here is derived from an EMBL/GenBank/DDBJ whole genome shotgun (WGS) entry which is preliminary data.</text>
</comment>
<reference evidence="2" key="1">
    <citation type="journal article" date="2019" name="Sci. Rep.">
        <title>Draft genome of Tanacetum cinerariifolium, the natural source of mosquito coil.</title>
        <authorList>
            <person name="Yamashiro T."/>
            <person name="Shiraishi A."/>
            <person name="Satake H."/>
            <person name="Nakayama K."/>
        </authorList>
    </citation>
    <scope>NUCLEOTIDE SEQUENCE</scope>
</reference>
<evidence type="ECO:0000313" key="2">
    <source>
        <dbReference type="EMBL" id="GEU89665.1"/>
    </source>
</evidence>
<feature type="region of interest" description="Disordered" evidence="1">
    <location>
        <begin position="1"/>
        <end position="23"/>
    </location>
</feature>
<accession>A0A6L2NYB4</accession>
<dbReference type="AlphaFoldDB" id="A0A6L2NYB4"/>